<sequence length="69" mass="8074">MALHSHNKCSHSTHIRQFISKEIIMGFIMHEVMTFTDIKKLFTIIKFNIVNTSALMNIFSMINLYQSIL</sequence>
<dbReference type="EMBL" id="EQ999975">
    <property type="protein sequence ID" value="OAT00552.1"/>
    <property type="molecule type" value="Genomic_DNA"/>
</dbReference>
<protein>
    <submittedName>
        <fullName evidence="1">Uncharacterized protein</fullName>
    </submittedName>
</protein>
<dbReference type="Proteomes" id="UP000002039">
    <property type="component" value="Unassembled WGS sequence"/>
</dbReference>
<evidence type="ECO:0000313" key="2">
    <source>
        <dbReference type="Proteomes" id="UP000002039"/>
    </source>
</evidence>
<name>A0ABX2VU15_AJEDR</name>
<dbReference type="RefSeq" id="XP_045280279.1">
    <property type="nucleotide sequence ID" value="XM_045425873.1"/>
</dbReference>
<dbReference type="GeneID" id="69031563"/>
<organism evidence="1 2">
    <name type="scientific">Ajellomyces dermatitidis (strain ER-3 / ATCC MYA-2586)</name>
    <name type="common">Blastomyces dermatitidis</name>
    <dbReference type="NCBI Taxonomy" id="559297"/>
    <lineage>
        <taxon>Eukaryota</taxon>
        <taxon>Fungi</taxon>
        <taxon>Dikarya</taxon>
        <taxon>Ascomycota</taxon>
        <taxon>Pezizomycotina</taxon>
        <taxon>Eurotiomycetes</taxon>
        <taxon>Eurotiomycetidae</taxon>
        <taxon>Onygenales</taxon>
        <taxon>Ajellomycetaceae</taxon>
        <taxon>Blastomyces</taxon>
    </lineage>
</organism>
<evidence type="ECO:0000313" key="1">
    <source>
        <dbReference type="EMBL" id="OAT00552.1"/>
    </source>
</evidence>
<gene>
    <name evidence="1" type="ORF">BDCG_16671</name>
</gene>
<reference evidence="2" key="1">
    <citation type="journal article" date="2015" name="PLoS Genet.">
        <title>The dynamic genome and transcriptome of the human fungal pathogen Blastomyces and close relative Emmonsia.</title>
        <authorList>
            <person name="Munoz J.F."/>
            <person name="Gauthier G.M."/>
            <person name="Desjardins C.A."/>
            <person name="Gallo J.E."/>
            <person name="Holder J."/>
            <person name="Sullivan T.D."/>
            <person name="Marty A.J."/>
            <person name="Carmen J.C."/>
            <person name="Chen Z."/>
            <person name="Ding L."/>
            <person name="Gujja S."/>
            <person name="Magrini V."/>
            <person name="Misas E."/>
            <person name="Mitreva M."/>
            <person name="Priest M."/>
            <person name="Saif S."/>
            <person name="Whiston E.A."/>
            <person name="Young S."/>
            <person name="Zeng Q."/>
            <person name="Goldman W.E."/>
            <person name="Mardis E.R."/>
            <person name="Taylor J.W."/>
            <person name="McEwen J.G."/>
            <person name="Clay O.K."/>
            <person name="Klein B.S."/>
            <person name="Cuomo C.A."/>
        </authorList>
    </citation>
    <scope>NUCLEOTIDE SEQUENCE [LARGE SCALE GENOMIC DNA]</scope>
    <source>
        <strain evidence="2">ER-3 / ATCC MYA-2586</strain>
    </source>
</reference>
<proteinExistence type="predicted"/>
<accession>A0ABX2VU15</accession>
<keyword evidence="2" id="KW-1185">Reference proteome</keyword>